<evidence type="ECO:0000256" key="5">
    <source>
        <dbReference type="ARBA" id="ARBA00023242"/>
    </source>
</evidence>
<keyword evidence="5" id="KW-0539">Nucleus</keyword>
<dbReference type="SUPFAM" id="SSF140996">
    <property type="entry name" value="Hermes dimerisation domain"/>
    <property type="match status" value="1"/>
</dbReference>
<dbReference type="PANTHER" id="PTHR46481:SF10">
    <property type="entry name" value="ZINC FINGER BED DOMAIN-CONTAINING PROTEIN 39"/>
    <property type="match status" value="1"/>
</dbReference>
<evidence type="ECO:0008006" key="8">
    <source>
        <dbReference type="Google" id="ProtNLM"/>
    </source>
</evidence>
<evidence type="ECO:0000313" key="6">
    <source>
        <dbReference type="EMBL" id="KAJ8885307.1"/>
    </source>
</evidence>
<gene>
    <name evidence="6" type="ORF">PR048_011504</name>
</gene>
<evidence type="ECO:0000256" key="4">
    <source>
        <dbReference type="ARBA" id="ARBA00022833"/>
    </source>
</evidence>
<keyword evidence="3" id="KW-0863">Zinc-finger</keyword>
<organism evidence="6 7">
    <name type="scientific">Dryococelus australis</name>
    <dbReference type="NCBI Taxonomy" id="614101"/>
    <lineage>
        <taxon>Eukaryota</taxon>
        <taxon>Metazoa</taxon>
        <taxon>Ecdysozoa</taxon>
        <taxon>Arthropoda</taxon>
        <taxon>Hexapoda</taxon>
        <taxon>Insecta</taxon>
        <taxon>Pterygota</taxon>
        <taxon>Neoptera</taxon>
        <taxon>Polyneoptera</taxon>
        <taxon>Phasmatodea</taxon>
        <taxon>Verophasmatodea</taxon>
        <taxon>Anareolatae</taxon>
        <taxon>Phasmatidae</taxon>
        <taxon>Eurycanthinae</taxon>
        <taxon>Dryococelus</taxon>
    </lineage>
</organism>
<evidence type="ECO:0000256" key="3">
    <source>
        <dbReference type="ARBA" id="ARBA00022771"/>
    </source>
</evidence>
<comment type="caution">
    <text evidence="6">The sequence shown here is derived from an EMBL/GenBank/DDBJ whole genome shotgun (WGS) entry which is preliminary data.</text>
</comment>
<dbReference type="InterPro" id="IPR012337">
    <property type="entry name" value="RNaseH-like_sf"/>
</dbReference>
<evidence type="ECO:0000256" key="1">
    <source>
        <dbReference type="ARBA" id="ARBA00004123"/>
    </source>
</evidence>
<keyword evidence="7" id="KW-1185">Reference proteome</keyword>
<comment type="subcellular location">
    <subcellularLocation>
        <location evidence="1">Nucleus</location>
    </subcellularLocation>
</comment>
<evidence type="ECO:0000256" key="2">
    <source>
        <dbReference type="ARBA" id="ARBA00022723"/>
    </source>
</evidence>
<evidence type="ECO:0000313" key="7">
    <source>
        <dbReference type="Proteomes" id="UP001159363"/>
    </source>
</evidence>
<reference evidence="6 7" key="1">
    <citation type="submission" date="2023-02" db="EMBL/GenBank/DDBJ databases">
        <title>LHISI_Scaffold_Assembly.</title>
        <authorList>
            <person name="Stuart O.P."/>
            <person name="Cleave R."/>
            <person name="Magrath M.J.L."/>
            <person name="Mikheyev A.S."/>
        </authorList>
    </citation>
    <scope>NUCLEOTIDE SEQUENCE [LARGE SCALE GENOMIC DNA]</scope>
    <source>
        <strain evidence="6">Daus_M_001</strain>
        <tissue evidence="6">Leg muscle</tissue>
    </source>
</reference>
<proteinExistence type="predicted"/>
<dbReference type="InterPro" id="IPR052035">
    <property type="entry name" value="ZnF_BED_domain_contain"/>
</dbReference>
<keyword evidence="2" id="KW-0479">Metal-binding</keyword>
<accession>A0ABQ9HM45</accession>
<sequence length="302" mass="34452">MIIKDMQPFSIVEDGFRELVAALELSYQLPSRSMLSRKLLPEMYDSILQNQKQCTSLTTESYITVIINFITDTWERFSGVFERFEYSDRHTADDLAAELKRAASECELSNKLTAIVTDNAHNISAAVETTDMDSFAMSLQAQIRPDAVPLKLINDVVARWNSTFYMFQRIYEVQEFVEAVLGILYNLAKALSVEWAMIRNNAVSEAIRTGHCGAKLRERHIGIKEDVNTVGCNARPNSDTNFDIWQDFDSRLEHVKVTPSAAMVELRQYVSEPIIARKEHSLVWWKTRQLVCLGSSQLAKKN</sequence>
<dbReference type="Proteomes" id="UP001159363">
    <property type="component" value="Chromosome X"/>
</dbReference>
<protein>
    <recommendedName>
        <fullName evidence="8">Transposase</fullName>
    </recommendedName>
</protein>
<keyword evidence="4" id="KW-0862">Zinc</keyword>
<dbReference type="SUPFAM" id="SSF53098">
    <property type="entry name" value="Ribonuclease H-like"/>
    <property type="match status" value="1"/>
</dbReference>
<dbReference type="PANTHER" id="PTHR46481">
    <property type="entry name" value="ZINC FINGER BED DOMAIN-CONTAINING PROTEIN 4"/>
    <property type="match status" value="1"/>
</dbReference>
<name>A0ABQ9HM45_9NEOP</name>
<dbReference type="EMBL" id="JARBHB010000004">
    <property type="protein sequence ID" value="KAJ8885307.1"/>
    <property type="molecule type" value="Genomic_DNA"/>
</dbReference>